<dbReference type="EMBL" id="DXDU01000023">
    <property type="protein sequence ID" value="HIY25877.1"/>
    <property type="molecule type" value="Genomic_DNA"/>
</dbReference>
<organism evidence="1 2">
    <name type="scientific">Candidatus Acutalibacter pullistercoris</name>
    <dbReference type="NCBI Taxonomy" id="2838418"/>
    <lineage>
        <taxon>Bacteria</taxon>
        <taxon>Bacillati</taxon>
        <taxon>Bacillota</taxon>
        <taxon>Clostridia</taxon>
        <taxon>Eubacteriales</taxon>
        <taxon>Acutalibacteraceae</taxon>
        <taxon>Acutalibacter</taxon>
    </lineage>
</organism>
<evidence type="ECO:0000313" key="1">
    <source>
        <dbReference type="EMBL" id="HIY25877.1"/>
    </source>
</evidence>
<accession>A0A9D1YBG1</accession>
<proteinExistence type="predicted"/>
<comment type="caution">
    <text evidence="1">The sequence shown here is derived from an EMBL/GenBank/DDBJ whole genome shotgun (WGS) entry which is preliminary data.</text>
</comment>
<name>A0A9D1YBG1_9FIRM</name>
<gene>
    <name evidence="1" type="ORF">H9838_01735</name>
</gene>
<dbReference type="AlphaFoldDB" id="A0A9D1YBG1"/>
<reference evidence="1" key="2">
    <citation type="submission" date="2021-04" db="EMBL/GenBank/DDBJ databases">
        <authorList>
            <person name="Gilroy R."/>
        </authorList>
    </citation>
    <scope>NUCLEOTIDE SEQUENCE</scope>
    <source>
        <strain evidence="1">1282</strain>
    </source>
</reference>
<evidence type="ECO:0000313" key="2">
    <source>
        <dbReference type="Proteomes" id="UP000823915"/>
    </source>
</evidence>
<dbReference type="InterPro" id="IPR022476">
    <property type="entry name" value="Spore_YabP/YqfC"/>
</dbReference>
<evidence type="ECO:0008006" key="3">
    <source>
        <dbReference type="Google" id="ProtNLM"/>
    </source>
</evidence>
<dbReference type="Pfam" id="PF07873">
    <property type="entry name" value="YabP"/>
    <property type="match status" value="1"/>
</dbReference>
<sequence>MEPLGQWSPVVQLLGTRQGVVDGCQGVVRYGPEEVLLRVDRRVLRLWGRDLRLVRLTPTGALVEGTLRGAEYLD</sequence>
<reference evidence="1" key="1">
    <citation type="journal article" date="2021" name="PeerJ">
        <title>Extensive microbial diversity within the chicken gut microbiome revealed by metagenomics and culture.</title>
        <authorList>
            <person name="Gilroy R."/>
            <person name="Ravi A."/>
            <person name="Getino M."/>
            <person name="Pursley I."/>
            <person name="Horton D.L."/>
            <person name="Alikhan N.F."/>
            <person name="Baker D."/>
            <person name="Gharbi K."/>
            <person name="Hall N."/>
            <person name="Watson M."/>
            <person name="Adriaenssens E.M."/>
            <person name="Foster-Nyarko E."/>
            <person name="Jarju S."/>
            <person name="Secka A."/>
            <person name="Antonio M."/>
            <person name="Oren A."/>
            <person name="Chaudhuri R.R."/>
            <person name="La Ragione R."/>
            <person name="Hildebrand F."/>
            <person name="Pallen M.J."/>
        </authorList>
    </citation>
    <scope>NUCLEOTIDE SEQUENCE</scope>
    <source>
        <strain evidence="1">1282</strain>
    </source>
</reference>
<protein>
    <recommendedName>
        <fullName evidence="3">Sporulation protein YqfC</fullName>
    </recommendedName>
</protein>
<dbReference type="Proteomes" id="UP000823915">
    <property type="component" value="Unassembled WGS sequence"/>
</dbReference>